<dbReference type="InterPro" id="IPR032466">
    <property type="entry name" value="Metal_Hydrolase"/>
</dbReference>
<dbReference type="SUPFAM" id="SSF51556">
    <property type="entry name" value="Metallo-dependent hydrolases"/>
    <property type="match status" value="1"/>
</dbReference>
<organism evidence="4 5">
    <name type="scientific">Terrabacter aeriphilus</name>
    <dbReference type="NCBI Taxonomy" id="515662"/>
    <lineage>
        <taxon>Bacteria</taxon>
        <taxon>Bacillati</taxon>
        <taxon>Actinomycetota</taxon>
        <taxon>Actinomycetes</taxon>
        <taxon>Micrococcales</taxon>
        <taxon>Intrasporangiaceae</taxon>
        <taxon>Terrabacter</taxon>
    </lineage>
</organism>
<gene>
    <name evidence="4" type="ORF">GCM10023258_02770</name>
</gene>
<evidence type="ECO:0000313" key="4">
    <source>
        <dbReference type="EMBL" id="GAA5016855.1"/>
    </source>
</evidence>
<dbReference type="PANTHER" id="PTHR21240">
    <property type="entry name" value="2-AMINO-3-CARBOXYLMUCONATE-6-SEMIALDEHYDE DECARBOXYLASE"/>
    <property type="match status" value="1"/>
</dbReference>
<dbReference type="PANTHER" id="PTHR21240:SF28">
    <property type="entry name" value="ISO-OROTATE DECARBOXYLASE (EUROFUNG)"/>
    <property type="match status" value="1"/>
</dbReference>
<dbReference type="CDD" id="cd01292">
    <property type="entry name" value="metallo-dependent_hydrolases"/>
    <property type="match status" value="1"/>
</dbReference>
<dbReference type="Gene3D" id="3.20.20.140">
    <property type="entry name" value="Metal-dependent hydrolases"/>
    <property type="match status" value="1"/>
</dbReference>
<accession>A0ABP9J107</accession>
<dbReference type="InterPro" id="IPR006680">
    <property type="entry name" value="Amidohydro-rel"/>
</dbReference>
<dbReference type="Pfam" id="PF04909">
    <property type="entry name" value="Amidohydro_2"/>
    <property type="match status" value="1"/>
</dbReference>
<evidence type="ECO:0000256" key="1">
    <source>
        <dbReference type="ARBA" id="ARBA00023239"/>
    </source>
</evidence>
<dbReference type="EMBL" id="BAABIW010000002">
    <property type="protein sequence ID" value="GAA5016855.1"/>
    <property type="molecule type" value="Genomic_DNA"/>
</dbReference>
<feature type="region of interest" description="Disordered" evidence="2">
    <location>
        <begin position="1"/>
        <end position="28"/>
    </location>
</feature>
<proteinExistence type="predicted"/>
<name>A0ABP9J107_9MICO</name>
<sequence length="324" mass="35210">MRTGGLLSSVGVRADHPATRSPTLHGVSTPGPLTDAAVPAYVAALGLPGLADVHVHFLPDAVQRKVWGYFDEAQAHYGTPWPITYRADEGERVETLRALGLRAIPALAYAHRPGMARWLNAWSADFARRVPGAVHCATFYPEPGVDADVADALDGGARLFKLHVQVGDFTPDDERLDPAWARLERAGVPVVVHAGSAPIRGTHTGPGGVREVLRRHPDLVLVVAHLGMPEYHEFADLADEFAGVHLDTTMNGTDFTNRFAPFPDGYVERLAGLRDRVVLGSDFPSIPYPYAHQLEALARLDLGDDWMRAVLWHNGARLLGLDVT</sequence>
<evidence type="ECO:0000259" key="3">
    <source>
        <dbReference type="Pfam" id="PF04909"/>
    </source>
</evidence>
<reference evidence="5" key="1">
    <citation type="journal article" date="2019" name="Int. J. Syst. Evol. Microbiol.">
        <title>The Global Catalogue of Microorganisms (GCM) 10K type strain sequencing project: providing services to taxonomists for standard genome sequencing and annotation.</title>
        <authorList>
            <consortium name="The Broad Institute Genomics Platform"/>
            <consortium name="The Broad Institute Genome Sequencing Center for Infectious Disease"/>
            <person name="Wu L."/>
            <person name="Ma J."/>
        </authorList>
    </citation>
    <scope>NUCLEOTIDE SEQUENCE [LARGE SCALE GENOMIC DNA]</scope>
    <source>
        <strain evidence="5">JCM 17687</strain>
    </source>
</reference>
<evidence type="ECO:0000313" key="5">
    <source>
        <dbReference type="Proteomes" id="UP001500427"/>
    </source>
</evidence>
<keyword evidence="5" id="KW-1185">Reference proteome</keyword>
<dbReference type="InterPro" id="IPR032465">
    <property type="entry name" value="ACMSD"/>
</dbReference>
<comment type="caution">
    <text evidence="4">The sequence shown here is derived from an EMBL/GenBank/DDBJ whole genome shotgun (WGS) entry which is preliminary data.</text>
</comment>
<protein>
    <submittedName>
        <fullName evidence="4">Amidohydrolase family protein</fullName>
    </submittedName>
</protein>
<keyword evidence="1" id="KW-0456">Lyase</keyword>
<feature type="domain" description="Amidohydrolase-related" evidence="3">
    <location>
        <begin position="52"/>
        <end position="321"/>
    </location>
</feature>
<evidence type="ECO:0000256" key="2">
    <source>
        <dbReference type="SAM" id="MobiDB-lite"/>
    </source>
</evidence>
<dbReference type="Proteomes" id="UP001500427">
    <property type="component" value="Unassembled WGS sequence"/>
</dbReference>